<dbReference type="AlphaFoldDB" id="A0A383EYK0"/>
<feature type="non-terminal residue" evidence="1">
    <location>
        <position position="1"/>
    </location>
</feature>
<protein>
    <submittedName>
        <fullName evidence="1">Uncharacterized protein</fullName>
    </submittedName>
</protein>
<proteinExistence type="predicted"/>
<organism evidence="1">
    <name type="scientific">marine metagenome</name>
    <dbReference type="NCBI Taxonomy" id="408172"/>
    <lineage>
        <taxon>unclassified sequences</taxon>
        <taxon>metagenomes</taxon>
        <taxon>ecological metagenomes</taxon>
    </lineage>
</organism>
<accession>A0A383EYK0</accession>
<sequence>FIFDLFQRPAPEIVSLYKLHGEVYTKKILTLSNKVYEELTLLCQEKTP</sequence>
<reference evidence="1" key="1">
    <citation type="submission" date="2018-05" db="EMBL/GenBank/DDBJ databases">
        <authorList>
            <person name="Lanie J.A."/>
            <person name="Ng W.-L."/>
            <person name="Kazmierczak K.M."/>
            <person name="Andrzejewski T.M."/>
            <person name="Davidsen T.M."/>
            <person name="Wayne K.J."/>
            <person name="Tettelin H."/>
            <person name="Glass J.I."/>
            <person name="Rusch D."/>
            <person name="Podicherti R."/>
            <person name="Tsui H.-C.T."/>
            <person name="Winkler M.E."/>
        </authorList>
    </citation>
    <scope>NUCLEOTIDE SEQUENCE</scope>
</reference>
<name>A0A383EYK0_9ZZZZ</name>
<evidence type="ECO:0000313" key="1">
    <source>
        <dbReference type="EMBL" id="SVE61275.1"/>
    </source>
</evidence>
<gene>
    <name evidence="1" type="ORF">METZ01_LOCUS514129</name>
</gene>
<dbReference type="EMBL" id="UINC01229528">
    <property type="protein sequence ID" value="SVE61275.1"/>
    <property type="molecule type" value="Genomic_DNA"/>
</dbReference>